<organism evidence="1 2">
    <name type="scientific">Mythimna loreyi</name>
    <dbReference type="NCBI Taxonomy" id="667449"/>
    <lineage>
        <taxon>Eukaryota</taxon>
        <taxon>Metazoa</taxon>
        <taxon>Ecdysozoa</taxon>
        <taxon>Arthropoda</taxon>
        <taxon>Hexapoda</taxon>
        <taxon>Insecta</taxon>
        <taxon>Pterygota</taxon>
        <taxon>Neoptera</taxon>
        <taxon>Endopterygota</taxon>
        <taxon>Lepidoptera</taxon>
        <taxon>Glossata</taxon>
        <taxon>Ditrysia</taxon>
        <taxon>Noctuoidea</taxon>
        <taxon>Noctuidae</taxon>
        <taxon>Noctuinae</taxon>
        <taxon>Hadenini</taxon>
        <taxon>Mythimna</taxon>
    </lineage>
</organism>
<protein>
    <submittedName>
        <fullName evidence="1">Uncharacterized protein</fullName>
    </submittedName>
</protein>
<sequence>MRRDSRRVERSLHIAAAGCVIARAKNTEMYDTRRVTVNKRLGDCGPRAQYRCTSYKYLTRHIGTSHELNLKDSHQIILLLHASRHFIQSSRYTQLIRNDRYDSYIIIKYYVQVETLSKSIIGVIHQ</sequence>
<evidence type="ECO:0000313" key="2">
    <source>
        <dbReference type="Proteomes" id="UP001231649"/>
    </source>
</evidence>
<accession>A0ACC2QSZ1</accession>
<name>A0ACC2QSZ1_9NEOP</name>
<dbReference type="Proteomes" id="UP001231649">
    <property type="component" value="Chromosome 8"/>
</dbReference>
<proteinExistence type="predicted"/>
<comment type="caution">
    <text evidence="1">The sequence shown here is derived from an EMBL/GenBank/DDBJ whole genome shotgun (WGS) entry which is preliminary data.</text>
</comment>
<reference evidence="1" key="1">
    <citation type="submission" date="2023-03" db="EMBL/GenBank/DDBJ databases">
        <title>Chromosome-level genomes of two armyworms, Mythimna separata and Mythimna loreyi, provide insights into the biosynthesis and reception of sex pheromones.</title>
        <authorList>
            <person name="Zhao H."/>
        </authorList>
    </citation>
    <scope>NUCLEOTIDE SEQUENCE</scope>
    <source>
        <strain evidence="1">BeijingLab</strain>
    </source>
</reference>
<keyword evidence="2" id="KW-1185">Reference proteome</keyword>
<evidence type="ECO:0000313" key="1">
    <source>
        <dbReference type="EMBL" id="KAJ8724700.1"/>
    </source>
</evidence>
<dbReference type="EMBL" id="CM056784">
    <property type="protein sequence ID" value="KAJ8724700.1"/>
    <property type="molecule type" value="Genomic_DNA"/>
</dbReference>
<gene>
    <name evidence="1" type="ORF">PYW08_016174</name>
</gene>